<accession>A0A840FWZ7</accession>
<comment type="caution">
    <text evidence="1">The sequence shown here is derived from an EMBL/GenBank/DDBJ whole genome shotgun (WGS) entry which is preliminary data.</text>
</comment>
<dbReference type="RefSeq" id="WP_184641049.1">
    <property type="nucleotide sequence ID" value="NZ_JACIFZ010000006.1"/>
</dbReference>
<protein>
    <submittedName>
        <fullName evidence="1">Uncharacterized protein</fullName>
    </submittedName>
</protein>
<dbReference type="AlphaFoldDB" id="A0A840FWZ7"/>
<evidence type="ECO:0000313" key="2">
    <source>
        <dbReference type="Proteomes" id="UP000524450"/>
    </source>
</evidence>
<name>A0A840FWZ7_9BURK</name>
<gene>
    <name evidence="1" type="ORF">GGD71_004761</name>
</gene>
<proteinExistence type="predicted"/>
<sequence>MAVRRLTGFVDDDCDSTGNGATKHPPGLQWSEVLYFGLWSRAEFEASKDRQ</sequence>
<dbReference type="Proteomes" id="UP000524450">
    <property type="component" value="Unassembled WGS sequence"/>
</dbReference>
<evidence type="ECO:0000313" key="1">
    <source>
        <dbReference type="EMBL" id="MBB4223970.1"/>
    </source>
</evidence>
<dbReference type="EMBL" id="JACIFZ010000006">
    <property type="protein sequence ID" value="MBB4223970.1"/>
    <property type="molecule type" value="Genomic_DNA"/>
</dbReference>
<reference evidence="1 2" key="1">
    <citation type="submission" date="2020-08" db="EMBL/GenBank/DDBJ databases">
        <title>Genomic Encyclopedia of Type Strains, Phase IV (KMG-V): Genome sequencing to study the core and pangenomes of soil and plant-associated prokaryotes.</title>
        <authorList>
            <person name="Whitman W."/>
        </authorList>
    </citation>
    <scope>NUCLEOTIDE SEQUENCE [LARGE SCALE GENOMIC DNA]</scope>
    <source>
        <strain evidence="1 2">34/80</strain>
    </source>
</reference>
<organism evidence="1 2">
    <name type="scientific">Variovorax guangxiensis</name>
    <dbReference type="NCBI Taxonomy" id="1775474"/>
    <lineage>
        <taxon>Bacteria</taxon>
        <taxon>Pseudomonadati</taxon>
        <taxon>Pseudomonadota</taxon>
        <taxon>Betaproteobacteria</taxon>
        <taxon>Burkholderiales</taxon>
        <taxon>Comamonadaceae</taxon>
        <taxon>Variovorax</taxon>
    </lineage>
</organism>